<gene>
    <name evidence="11" type="ORF">H2200_009592</name>
</gene>
<keyword evidence="8 9" id="KW-0539">Nucleus</keyword>
<accession>A0AA38X2Y3</accession>
<keyword evidence="5 9" id="KW-0653">Protein transport</keyword>
<feature type="compositionally biased region" description="Polar residues" evidence="10">
    <location>
        <begin position="25"/>
        <end position="38"/>
    </location>
</feature>
<comment type="similarity">
    <text evidence="2 9">Belongs to the nucleoporin Nup85 family.</text>
</comment>
<dbReference type="Pfam" id="PF07575">
    <property type="entry name" value="Nucleopor_Nup85"/>
    <property type="match status" value="1"/>
</dbReference>
<proteinExistence type="inferred from homology"/>
<evidence type="ECO:0000313" key="12">
    <source>
        <dbReference type="Proteomes" id="UP001172673"/>
    </source>
</evidence>
<keyword evidence="9" id="KW-0472">Membrane</keyword>
<keyword evidence="7 9" id="KW-0906">Nuclear pore complex</keyword>
<dbReference type="Proteomes" id="UP001172673">
    <property type="component" value="Unassembled WGS sequence"/>
</dbReference>
<evidence type="ECO:0000256" key="3">
    <source>
        <dbReference type="ARBA" id="ARBA00022448"/>
    </source>
</evidence>
<dbReference type="GO" id="GO:0031965">
    <property type="term" value="C:nuclear membrane"/>
    <property type="evidence" value="ECO:0007669"/>
    <property type="project" value="UniProtKB-UniRule"/>
</dbReference>
<keyword evidence="4 9" id="KW-0509">mRNA transport</keyword>
<dbReference type="GO" id="GO:0006606">
    <property type="term" value="P:protein import into nucleus"/>
    <property type="evidence" value="ECO:0007669"/>
    <property type="project" value="TreeGrafter"/>
</dbReference>
<dbReference type="GO" id="GO:0031080">
    <property type="term" value="C:nuclear pore outer ring"/>
    <property type="evidence" value="ECO:0007669"/>
    <property type="project" value="TreeGrafter"/>
</dbReference>
<keyword evidence="3 9" id="KW-0813">Transport</keyword>
<evidence type="ECO:0000256" key="4">
    <source>
        <dbReference type="ARBA" id="ARBA00022816"/>
    </source>
</evidence>
<protein>
    <recommendedName>
        <fullName evidence="9">Nuclear pore complex protein Nup85</fullName>
    </recommendedName>
</protein>
<evidence type="ECO:0000256" key="7">
    <source>
        <dbReference type="ARBA" id="ARBA00023132"/>
    </source>
</evidence>
<dbReference type="GO" id="GO:0006406">
    <property type="term" value="P:mRNA export from nucleus"/>
    <property type="evidence" value="ECO:0007669"/>
    <property type="project" value="TreeGrafter"/>
</dbReference>
<evidence type="ECO:0000256" key="10">
    <source>
        <dbReference type="SAM" id="MobiDB-lite"/>
    </source>
</evidence>
<comment type="subcellular location">
    <subcellularLocation>
        <location evidence="1 9">Nucleus</location>
        <location evidence="1 9">Nuclear pore complex</location>
    </subcellularLocation>
</comment>
<evidence type="ECO:0000256" key="9">
    <source>
        <dbReference type="RuleBase" id="RU365073"/>
    </source>
</evidence>
<name>A0AA38X2Y3_9EURO</name>
<evidence type="ECO:0000256" key="1">
    <source>
        <dbReference type="ARBA" id="ARBA00004567"/>
    </source>
</evidence>
<dbReference type="PANTHER" id="PTHR13373">
    <property type="entry name" value="FROUNT PROTEIN-RELATED"/>
    <property type="match status" value="1"/>
</dbReference>
<organism evidence="11 12">
    <name type="scientific">Cladophialophora chaetospira</name>
    <dbReference type="NCBI Taxonomy" id="386627"/>
    <lineage>
        <taxon>Eukaryota</taxon>
        <taxon>Fungi</taxon>
        <taxon>Dikarya</taxon>
        <taxon>Ascomycota</taxon>
        <taxon>Pezizomycotina</taxon>
        <taxon>Eurotiomycetes</taxon>
        <taxon>Chaetothyriomycetidae</taxon>
        <taxon>Chaetothyriales</taxon>
        <taxon>Herpotrichiellaceae</taxon>
        <taxon>Cladophialophora</taxon>
    </lineage>
</organism>
<comment type="subunit">
    <text evidence="9">Component of the nuclear pore complex (NPC).</text>
</comment>
<dbReference type="EMBL" id="JAPDRK010000015">
    <property type="protein sequence ID" value="KAJ9605743.1"/>
    <property type="molecule type" value="Genomic_DNA"/>
</dbReference>
<evidence type="ECO:0000313" key="11">
    <source>
        <dbReference type="EMBL" id="KAJ9605743.1"/>
    </source>
</evidence>
<keyword evidence="6 9" id="KW-0811">Translocation</keyword>
<dbReference type="InterPro" id="IPR011502">
    <property type="entry name" value="Nucleoporin_Nup85"/>
</dbReference>
<dbReference type="GO" id="GO:0017056">
    <property type="term" value="F:structural constituent of nuclear pore"/>
    <property type="evidence" value="ECO:0007669"/>
    <property type="project" value="TreeGrafter"/>
</dbReference>
<evidence type="ECO:0000256" key="8">
    <source>
        <dbReference type="ARBA" id="ARBA00023242"/>
    </source>
</evidence>
<sequence length="1052" mass="114361">MNRFTADYSSSINSTPGKEAPSKGFLSSNAPQLASTTPIAPPPSQIFGSSGFGTGVSKFQLPKPTKGSPPRDSPRSRLPPRTKNGTPNIAKVRRDFVTDGPQEEDSDMMEEDEDEQENPYALRRGFQSVNQQPAASLMKFSTTSNRDSRIAATRKSFRTSTRISALPFKGNDTVAQNLARDMGARAPKASLTEPDEVILETEQILRSLDEQSQYLKDSTKALESISEYAYELVKQWQRFVEIDQPTLDSSDIGPQPSAPAFAKANYLGSLLLVLRHPPPGSDDAITPTPQVLLDWLDQYHVSYEGMSKAVVAARPNCTSHDLFWDAVLSLALRGKLQQVMQLFADADFKYAASAADDGTDGEGYKGAQLQTIQSVIFRARQLLNSCPAIQFGDWNVAGPDWDVFRTAVEAALENLTEEATAHEEEEPFEAENFGLRKPENRLLGKLSHKSSNTLPWTIFQNLKILYNILLGSAEEISAQSQDWLEAATSLTIWWDGTADSTAVAQWRFDVSRANNLAVQDEDINPYLVRLRDSFLSVTSSEDPNSFQINGMSPVEVGLACILQGSSQGALTVLRTLSQCIASSVAEIGSKAGWLEDESTSRPAGLNEEDLMVLSYGAPKQGISKDDLLLSYAESLFERSELHLPNGSGVEGWEVSISVVTRLDDREAMRTAVGTFLDQLHVRTQDRAEKLTNLCSDLGLQDEARKVSDRFGDYLIGNTDNYGTALLCYARAHSAGKIRTVIDGLLSSSLIQSRAYPSESDIDDGLRSLVGNPKTALANIAEVDPEAAEILQFYLVGYACIRRFYTLRDQDVGGTKIGQKSLNYQPLARKRAAAKALVAAINSAADSIYGGLYDPERKTAVQVDGLLLLFGEATALLSNSSDEAQGERKRLFTLPHLYALLSAIEDLSTVSARVFAATEHCLAYSIREYSGVEALSPREMLKKSMSSGSGSGEGSAFSYSVLGSEMLGRSMTTEGSGSGVGGSSAVIVRGKGGKGKGKAGGKDHERGWDWRARFVKEGDGDVSGQDILRVLRMAIAEELAWAELEEGAGDVGY</sequence>
<evidence type="ECO:0000256" key="2">
    <source>
        <dbReference type="ARBA" id="ARBA00005573"/>
    </source>
</evidence>
<keyword evidence="12" id="KW-1185">Reference proteome</keyword>
<feature type="region of interest" description="Disordered" evidence="10">
    <location>
        <begin position="1"/>
        <end position="117"/>
    </location>
</feature>
<dbReference type="GO" id="GO:0045893">
    <property type="term" value="P:positive regulation of DNA-templated transcription"/>
    <property type="evidence" value="ECO:0007669"/>
    <property type="project" value="TreeGrafter"/>
</dbReference>
<evidence type="ECO:0000256" key="5">
    <source>
        <dbReference type="ARBA" id="ARBA00022927"/>
    </source>
</evidence>
<feature type="compositionally biased region" description="Polar residues" evidence="10">
    <location>
        <begin position="7"/>
        <end position="16"/>
    </location>
</feature>
<feature type="compositionally biased region" description="Acidic residues" evidence="10">
    <location>
        <begin position="101"/>
        <end position="117"/>
    </location>
</feature>
<dbReference type="AlphaFoldDB" id="A0AA38X2Y3"/>
<reference evidence="11" key="1">
    <citation type="submission" date="2022-10" db="EMBL/GenBank/DDBJ databases">
        <title>Culturing micro-colonial fungi from biological soil crusts in the Mojave desert and describing Neophaeococcomyces mojavensis, and introducing the new genera and species Taxawa tesnikishii.</title>
        <authorList>
            <person name="Kurbessoian T."/>
            <person name="Stajich J.E."/>
        </authorList>
    </citation>
    <scope>NUCLEOTIDE SEQUENCE</scope>
    <source>
        <strain evidence="11">TK_41</strain>
    </source>
</reference>
<dbReference type="PANTHER" id="PTHR13373:SF21">
    <property type="entry name" value="NUCLEAR PORE COMPLEX PROTEIN NUP85"/>
    <property type="match status" value="1"/>
</dbReference>
<evidence type="ECO:0000256" key="6">
    <source>
        <dbReference type="ARBA" id="ARBA00023010"/>
    </source>
</evidence>
<comment type="caution">
    <text evidence="11">The sequence shown here is derived from an EMBL/GenBank/DDBJ whole genome shotgun (WGS) entry which is preliminary data.</text>
</comment>
<comment type="function">
    <text evidence="9">Functions as a component of the nuclear pore complex (NPC).</text>
</comment>